<keyword evidence="1" id="KW-1133">Transmembrane helix</keyword>
<gene>
    <name evidence="2" type="ORF">S03H2_07336</name>
</gene>
<accession>X1FQT8</accession>
<keyword evidence="1" id="KW-0472">Membrane</keyword>
<feature type="non-terminal residue" evidence="2">
    <location>
        <position position="1"/>
    </location>
</feature>
<dbReference type="EMBL" id="BARU01003366">
    <property type="protein sequence ID" value="GAH23118.1"/>
    <property type="molecule type" value="Genomic_DNA"/>
</dbReference>
<dbReference type="AlphaFoldDB" id="X1FQT8"/>
<comment type="caution">
    <text evidence="2">The sequence shown here is derived from an EMBL/GenBank/DDBJ whole genome shotgun (WGS) entry which is preliminary data.</text>
</comment>
<keyword evidence="1" id="KW-0812">Transmembrane</keyword>
<evidence type="ECO:0000313" key="2">
    <source>
        <dbReference type="EMBL" id="GAH23118.1"/>
    </source>
</evidence>
<evidence type="ECO:0000256" key="1">
    <source>
        <dbReference type="SAM" id="Phobius"/>
    </source>
</evidence>
<proteinExistence type="predicted"/>
<feature type="transmembrane region" description="Helical" evidence="1">
    <location>
        <begin position="6"/>
        <end position="26"/>
    </location>
</feature>
<sequence length="31" mass="3679">AIATVFFFIVLICTLAILKSSARWVYYERKR</sequence>
<protein>
    <submittedName>
        <fullName evidence="2">Uncharacterized protein</fullName>
    </submittedName>
</protein>
<name>X1FQT8_9ZZZZ</name>
<reference evidence="2" key="1">
    <citation type="journal article" date="2014" name="Front. Microbiol.">
        <title>High frequency of phylogenetically diverse reductive dehalogenase-homologous genes in deep subseafloor sedimentary metagenomes.</title>
        <authorList>
            <person name="Kawai M."/>
            <person name="Futagami T."/>
            <person name="Toyoda A."/>
            <person name="Takaki Y."/>
            <person name="Nishi S."/>
            <person name="Hori S."/>
            <person name="Arai W."/>
            <person name="Tsubouchi T."/>
            <person name="Morono Y."/>
            <person name="Uchiyama I."/>
            <person name="Ito T."/>
            <person name="Fujiyama A."/>
            <person name="Inagaki F."/>
            <person name="Takami H."/>
        </authorList>
    </citation>
    <scope>NUCLEOTIDE SEQUENCE</scope>
    <source>
        <strain evidence="2">Expedition CK06-06</strain>
    </source>
</reference>
<organism evidence="2">
    <name type="scientific">marine sediment metagenome</name>
    <dbReference type="NCBI Taxonomy" id="412755"/>
    <lineage>
        <taxon>unclassified sequences</taxon>
        <taxon>metagenomes</taxon>
        <taxon>ecological metagenomes</taxon>
    </lineage>
</organism>